<sequence>MIRVSLFTAFLAIVFFVAERYSAAAWVHPNWKVLLLFFLSVSFLTHRLVETGLQGDQERFIPLYMAATVARLILGLALVGFFLFNHIEQRRIFILDFLVLYICYTGFEIWTVTRNLRRDS</sequence>
<dbReference type="RefSeq" id="WP_046575422.1">
    <property type="nucleotide sequence ID" value="NZ_CP010429.1"/>
</dbReference>
<evidence type="ECO:0000256" key="1">
    <source>
        <dbReference type="SAM" id="Phobius"/>
    </source>
</evidence>
<dbReference type="Proteomes" id="UP000033054">
    <property type="component" value="Chromosome"/>
</dbReference>
<keyword evidence="3" id="KW-1185">Reference proteome</keyword>
<evidence type="ECO:0000313" key="3">
    <source>
        <dbReference type="Proteomes" id="UP000033054"/>
    </source>
</evidence>
<keyword evidence="1" id="KW-1133">Transmembrane helix</keyword>
<feature type="transmembrane region" description="Helical" evidence="1">
    <location>
        <begin position="61"/>
        <end position="84"/>
    </location>
</feature>
<dbReference type="AlphaFoldDB" id="A0A0E3V834"/>
<dbReference type="OrthoDB" id="981547at2"/>
<reference evidence="2 3" key="1">
    <citation type="journal article" date="2014" name="Curr. Microbiol.">
        <title>Spirosoma radiotolerans sp. nov., a gamma-radiation-resistant bacterium isolated from gamma ray-irradiated soil.</title>
        <authorList>
            <person name="Lee J.J."/>
            <person name="Srinivasan S."/>
            <person name="Lim S."/>
            <person name="Joe M."/>
            <person name="Im S."/>
            <person name="Bae S.I."/>
            <person name="Park K.R."/>
            <person name="Han J.H."/>
            <person name="Park S.H."/>
            <person name="Joo B.M."/>
            <person name="Park S.J."/>
            <person name="Kim M.K."/>
        </authorList>
    </citation>
    <scope>NUCLEOTIDE SEQUENCE [LARGE SCALE GENOMIC DNA]</scope>
    <source>
        <strain evidence="2 3">DG5A</strain>
    </source>
</reference>
<keyword evidence="1" id="KW-0812">Transmembrane</keyword>
<name>A0A0E3V834_9BACT</name>
<feature type="transmembrane region" description="Helical" evidence="1">
    <location>
        <begin position="90"/>
        <end position="110"/>
    </location>
</feature>
<organism evidence="2 3">
    <name type="scientific">Spirosoma radiotolerans</name>
    <dbReference type="NCBI Taxonomy" id="1379870"/>
    <lineage>
        <taxon>Bacteria</taxon>
        <taxon>Pseudomonadati</taxon>
        <taxon>Bacteroidota</taxon>
        <taxon>Cytophagia</taxon>
        <taxon>Cytophagales</taxon>
        <taxon>Cytophagaceae</taxon>
        <taxon>Spirosoma</taxon>
    </lineage>
</organism>
<accession>A0A0E3V834</accession>
<dbReference type="EMBL" id="CP010429">
    <property type="protein sequence ID" value="AKD56402.1"/>
    <property type="molecule type" value="Genomic_DNA"/>
</dbReference>
<gene>
    <name evidence="2" type="ORF">SD10_17285</name>
</gene>
<keyword evidence="1" id="KW-0472">Membrane</keyword>
<proteinExistence type="predicted"/>
<dbReference type="KEGG" id="srd:SD10_17285"/>
<evidence type="ECO:0000313" key="2">
    <source>
        <dbReference type="EMBL" id="AKD56402.1"/>
    </source>
</evidence>
<dbReference type="STRING" id="1379870.SD10_17285"/>
<dbReference type="PATRIC" id="fig|1379870.5.peg.3749"/>
<dbReference type="HOGENOM" id="CLU_159849_1_0_10"/>
<protein>
    <submittedName>
        <fullName evidence="2">Uncharacterized protein</fullName>
    </submittedName>
</protein>